<evidence type="ECO:0000256" key="1">
    <source>
        <dbReference type="SAM" id="MobiDB-lite"/>
    </source>
</evidence>
<proteinExistence type="predicted"/>
<dbReference type="EMBL" id="CAJFCJ010000012">
    <property type="protein sequence ID" value="CAD5120221.1"/>
    <property type="molecule type" value="Genomic_DNA"/>
</dbReference>
<name>A0A7I8VV53_9ANNE</name>
<dbReference type="Proteomes" id="UP000549394">
    <property type="component" value="Unassembled WGS sequence"/>
</dbReference>
<keyword evidence="4" id="KW-1185">Reference proteome</keyword>
<comment type="caution">
    <text evidence="3">The sequence shown here is derived from an EMBL/GenBank/DDBJ whole genome shotgun (WGS) entry which is preliminary data.</text>
</comment>
<evidence type="ECO:0000313" key="4">
    <source>
        <dbReference type="Proteomes" id="UP000549394"/>
    </source>
</evidence>
<feature type="domain" description="Chitin-binding type-4" evidence="2">
    <location>
        <begin position="12"/>
        <end position="178"/>
    </location>
</feature>
<feature type="region of interest" description="Disordered" evidence="1">
    <location>
        <begin position="186"/>
        <end position="210"/>
    </location>
</feature>
<evidence type="ECO:0000313" key="3">
    <source>
        <dbReference type="EMBL" id="CAD5120221.1"/>
    </source>
</evidence>
<dbReference type="AlphaFoldDB" id="A0A7I8VV53"/>
<gene>
    <name evidence="3" type="ORF">DGYR_LOCUS8342</name>
</gene>
<reference evidence="3 4" key="1">
    <citation type="submission" date="2020-08" db="EMBL/GenBank/DDBJ databases">
        <authorList>
            <person name="Hejnol A."/>
        </authorList>
    </citation>
    <scope>NUCLEOTIDE SEQUENCE [LARGE SCALE GENOMIC DNA]</scope>
</reference>
<dbReference type="OrthoDB" id="64893at2759"/>
<organism evidence="3 4">
    <name type="scientific">Dimorphilus gyrociliatus</name>
    <dbReference type="NCBI Taxonomy" id="2664684"/>
    <lineage>
        <taxon>Eukaryota</taxon>
        <taxon>Metazoa</taxon>
        <taxon>Spiralia</taxon>
        <taxon>Lophotrochozoa</taxon>
        <taxon>Annelida</taxon>
        <taxon>Polychaeta</taxon>
        <taxon>Polychaeta incertae sedis</taxon>
        <taxon>Dinophilidae</taxon>
        <taxon>Dimorphilus</taxon>
    </lineage>
</organism>
<dbReference type="InterPro" id="IPR004302">
    <property type="entry name" value="Cellulose/chitin-bd_N"/>
</dbReference>
<sequence>MWRDGFDNPPNYNDNELNCGGAGHQHGPMQGKCGPCGDPWNQPTPRDNEFGGKFGNGVVTRLYQTGQVIDITVEITANHRGWFEFRICSQDTAGNPITNECFDNNILEFEDGSKRWHLLQSENKPYHFKVKLPDNLECQNCVIQWKWNCGNSWGQDPGSGSGCVGCGPQEQFYGCSDVAIGKNFPPPATAGPTPSVPATDPTPSPWPSSIPGVRCRGIGEWLGDPNKDKWCELNCAHFPPNCPQDKCFCELS</sequence>
<dbReference type="Pfam" id="PF03067">
    <property type="entry name" value="LPMO_10"/>
    <property type="match status" value="1"/>
</dbReference>
<accession>A0A7I8VV53</accession>
<protein>
    <submittedName>
        <fullName evidence="3">DgyrCDS8793</fullName>
    </submittedName>
</protein>
<evidence type="ECO:0000259" key="2">
    <source>
        <dbReference type="Pfam" id="PF03067"/>
    </source>
</evidence>